<sequence>MAEFAAVSPLNTTHLCFCKSPGPSSHRASFPCRSFPLPLSWKNISVVRAKKKKSQVEPPILEPSIIEEVTMEEEEDEILDQFEDEVFQDGDDYFEEYEVEDSEPYVGDGGEGGGISLAGTWWDKEALAIAEEVSQSFDGDLKIYAFKTSANSIIQVRIEKLSNKYGSPSMTDIEEFSSVYRARLDKAEIAGSVPENLSLEVSSPGVERIMRIPQDLARFKDRPMYVKYVGEADPKGSFTERDGIFRLVSFDLEISCCTWGLADVRINREKAGKGRPLSKKQREWRLETPFDSLRLVRLYSDF</sequence>
<dbReference type="eggNOG" id="ENOG502QR64">
    <property type="taxonomic scope" value="Eukaryota"/>
</dbReference>
<dbReference type="FunCoup" id="A0A1U7ZD28">
    <property type="interactions" value="1058"/>
</dbReference>
<dbReference type="OrthoDB" id="1100432at2759"/>
<feature type="domain" description="DUF7912" evidence="2">
    <location>
        <begin position="210"/>
        <end position="299"/>
    </location>
</feature>
<dbReference type="InterPro" id="IPR057234">
    <property type="entry name" value="DUF7912"/>
</dbReference>
<dbReference type="Pfam" id="PF02576">
    <property type="entry name" value="RimP_N"/>
    <property type="match status" value="1"/>
</dbReference>
<feature type="domain" description="Ribosome maturation factor RimP N-terminal" evidence="1">
    <location>
        <begin position="143"/>
        <end position="207"/>
    </location>
</feature>
<evidence type="ECO:0000259" key="2">
    <source>
        <dbReference type="Pfam" id="PF25498"/>
    </source>
</evidence>
<dbReference type="OMA" id="MYVKYVI"/>
<evidence type="ECO:0000313" key="4">
    <source>
        <dbReference type="RefSeq" id="XP_010245823.1"/>
    </source>
</evidence>
<organism evidence="3 4">
    <name type="scientific">Nelumbo nucifera</name>
    <name type="common">Sacred lotus</name>
    <dbReference type="NCBI Taxonomy" id="4432"/>
    <lineage>
        <taxon>Eukaryota</taxon>
        <taxon>Viridiplantae</taxon>
        <taxon>Streptophyta</taxon>
        <taxon>Embryophyta</taxon>
        <taxon>Tracheophyta</taxon>
        <taxon>Spermatophyta</taxon>
        <taxon>Magnoliopsida</taxon>
        <taxon>Proteales</taxon>
        <taxon>Nelumbonaceae</taxon>
        <taxon>Nelumbo</taxon>
    </lineage>
</organism>
<name>A0A1U7ZD28_NELNU</name>
<dbReference type="KEGG" id="nnu:104589263"/>
<accession>A0A1U7ZD28</accession>
<evidence type="ECO:0000259" key="1">
    <source>
        <dbReference type="Pfam" id="PF02576"/>
    </source>
</evidence>
<dbReference type="RefSeq" id="XP_010245823.1">
    <property type="nucleotide sequence ID" value="XM_010247521.2"/>
</dbReference>
<dbReference type="AlphaFoldDB" id="A0A1U7ZD28"/>
<protein>
    <submittedName>
        <fullName evidence="4">Uncharacterized protein LOC104589263 isoform X1</fullName>
    </submittedName>
</protein>
<dbReference type="InterPro" id="IPR028989">
    <property type="entry name" value="RimP_N"/>
</dbReference>
<dbReference type="HAMAP" id="MF_01077">
    <property type="entry name" value="RimP"/>
    <property type="match status" value="1"/>
</dbReference>
<dbReference type="Proteomes" id="UP000189703">
    <property type="component" value="Unplaced"/>
</dbReference>
<evidence type="ECO:0000313" key="3">
    <source>
        <dbReference type="Proteomes" id="UP000189703"/>
    </source>
</evidence>
<dbReference type="Pfam" id="PF25498">
    <property type="entry name" value="DUF7912"/>
    <property type="match status" value="1"/>
</dbReference>
<dbReference type="GO" id="GO:0042274">
    <property type="term" value="P:ribosomal small subunit biogenesis"/>
    <property type="evidence" value="ECO:0007669"/>
    <property type="project" value="InterPro"/>
</dbReference>
<dbReference type="InterPro" id="IPR035956">
    <property type="entry name" value="RimP_N_sf"/>
</dbReference>
<reference evidence="4" key="1">
    <citation type="submission" date="2025-08" db="UniProtKB">
        <authorList>
            <consortium name="RefSeq"/>
        </authorList>
    </citation>
    <scope>IDENTIFICATION</scope>
</reference>
<gene>
    <name evidence="4" type="primary">LOC104589263</name>
</gene>
<dbReference type="PANTHER" id="PTHR34544:SF1">
    <property type="entry name" value="OS04G0438300 PROTEIN"/>
    <property type="match status" value="1"/>
</dbReference>
<keyword evidence="3" id="KW-1185">Reference proteome</keyword>
<proteinExistence type="inferred from homology"/>
<dbReference type="GeneID" id="104589263"/>
<dbReference type="SUPFAM" id="SSF75420">
    <property type="entry name" value="YhbC-like, N-terminal domain"/>
    <property type="match status" value="1"/>
</dbReference>
<dbReference type="PANTHER" id="PTHR34544">
    <property type="entry name" value="OSJNBA0006B20.18 PROTEIN"/>
    <property type="match status" value="1"/>
</dbReference>
<dbReference type="InterPro" id="IPR003728">
    <property type="entry name" value="Ribosome_maturation_RimP"/>
</dbReference>